<feature type="domain" description="Chromo" evidence="11">
    <location>
        <begin position="10"/>
        <end position="90"/>
    </location>
</feature>
<feature type="compositionally biased region" description="Acidic residues" evidence="10">
    <location>
        <begin position="299"/>
        <end position="313"/>
    </location>
</feature>
<evidence type="ECO:0000256" key="10">
    <source>
        <dbReference type="SAM" id="MobiDB-lite"/>
    </source>
</evidence>
<dbReference type="Proteomes" id="UP000694872">
    <property type="component" value="Unplaced"/>
</dbReference>
<protein>
    <recommendedName>
        <fullName evidence="9">Protein male-specific lethal-3</fullName>
    </recommendedName>
</protein>
<dbReference type="InterPro" id="IPR008676">
    <property type="entry name" value="MRG"/>
</dbReference>
<dbReference type="CTD" id="38779"/>
<feature type="compositionally biased region" description="Basic residues" evidence="10">
    <location>
        <begin position="689"/>
        <end position="711"/>
    </location>
</feature>
<feature type="compositionally biased region" description="Basic and acidic residues" evidence="10">
    <location>
        <begin position="662"/>
        <end position="672"/>
    </location>
</feature>
<feature type="region of interest" description="Disordered" evidence="10">
    <location>
        <begin position="292"/>
        <end position="768"/>
    </location>
</feature>
<dbReference type="FunFam" id="2.30.30.140:FF:000042">
    <property type="entry name" value="male-specific lethal 3 homolog"/>
    <property type="match status" value="1"/>
</dbReference>
<feature type="compositionally biased region" description="Low complexity" evidence="10">
    <location>
        <begin position="145"/>
        <end position="164"/>
    </location>
</feature>
<feature type="compositionally biased region" description="Acidic residues" evidence="10">
    <location>
        <begin position="339"/>
        <end position="373"/>
    </location>
</feature>
<dbReference type="InterPro" id="IPR038217">
    <property type="entry name" value="MRG_C_sf"/>
</dbReference>
<dbReference type="Pfam" id="PF05712">
    <property type="entry name" value="MRG"/>
    <property type="match status" value="2"/>
</dbReference>
<dbReference type="PROSITE" id="PS51640">
    <property type="entry name" value="MRG"/>
    <property type="match status" value="1"/>
</dbReference>
<evidence type="ECO:0000256" key="6">
    <source>
        <dbReference type="ARBA" id="ARBA00023015"/>
    </source>
</evidence>
<dbReference type="GO" id="GO:0035267">
    <property type="term" value="C:NuA4 histone acetyltransferase complex"/>
    <property type="evidence" value="ECO:0007669"/>
    <property type="project" value="TreeGrafter"/>
</dbReference>
<sequence>MVSTRSLRYKFSEGERVLCYEPDPTKAKVLYDSKVLEVIESKDKRGRRTVEYLIHFQGWNSSWDRCVSEDFVLKDTQENRQLQRDLAEKSQLQLGAYLYRKERKKRVNTTAHPGPAKRARHGRSDVGSSTSTQPDEVEPGDTDLSNGSATSSGSDSGSGSSSDSQQLLPRKPQGFKADIPIPPALRDRLTFDYHLVVKRGRLARLPASPNAAEILESYVKWFAHTGVWQATRTRHAPAQRPDILDVSCRLHLVREVAEGIRIYIDFILGDHLLYKQEQPQYWQLCGQYNEDVKPKSESEDSQEEDAAATDEENNSQKMTEYSHLPPDPVGSQNNRENETENDDENEENEAEDDEEDDEDNEEDYEEDNEEDREVENVLHNNIDNHSQESETEDDEEDEMENDAEHDESDDADNDENESLHNNVENGVNNVMQNTVDNEVDDDVHSNEENDEDVLHKNVDNVVHNGLNNNIGNEKDDAVDSNEENDEDYAVDNDAENEEDAVHNNVDNGDANVVHNNAENDENNAIPNKAENDEDDENSEEENEEDNVQQNNVENEEHEVKNNAGNSGNNVESQNEVQQNSAEDDEHNAQNQEEEDEEMDVDNMAENDEDNDGQNADEYQEENDQVKDEDEDSKSKVMESVYRGNSYNNTNSNSDPNNECEGEEVKVDVKCVKMEASSEEAEQCEDLTPRGRRCAARSGHYTRRLRSYKSNKSHSENEEQAPSTSTGGEQKPFDTQSSSVESTMSSLSEEWRGRAARAPPPAPPPLTRTPLSLLLEKVSKWRVIPRDESTQHLPCRIYGATHLARLFVKLPEFLNATNMAESKLKVILKNIDMFVQYLDEHGEWFGEMHYTSDGRSDSH</sequence>
<dbReference type="GO" id="GO:0072487">
    <property type="term" value="C:MSL complex"/>
    <property type="evidence" value="ECO:0007669"/>
    <property type="project" value="TreeGrafter"/>
</dbReference>
<feature type="compositionally biased region" description="Polar residues" evidence="10">
    <location>
        <begin position="419"/>
        <end position="436"/>
    </location>
</feature>
<keyword evidence="4" id="KW-0832">Ubl conjugation</keyword>
<evidence type="ECO:0000259" key="11">
    <source>
        <dbReference type="SMART" id="SM00298"/>
    </source>
</evidence>
<evidence type="ECO:0000313" key="12">
    <source>
        <dbReference type="RefSeq" id="XP_013166177.1"/>
    </source>
</evidence>
<dbReference type="SUPFAM" id="SSF54160">
    <property type="entry name" value="Chromo domain-like"/>
    <property type="match status" value="1"/>
</dbReference>
<evidence type="ECO:0000256" key="8">
    <source>
        <dbReference type="ARBA" id="ARBA00023242"/>
    </source>
</evidence>
<feature type="compositionally biased region" description="Acidic residues" evidence="10">
    <location>
        <begin position="617"/>
        <end position="631"/>
    </location>
</feature>
<feature type="compositionally biased region" description="Basic and acidic residues" evidence="10">
    <location>
        <begin position="442"/>
        <end position="458"/>
    </location>
</feature>
<feature type="region of interest" description="Disordered" evidence="10">
    <location>
        <begin position="103"/>
        <end position="180"/>
    </location>
</feature>
<dbReference type="InterPro" id="IPR000953">
    <property type="entry name" value="Chromo/chromo_shadow_dom"/>
</dbReference>
<evidence type="ECO:0000256" key="7">
    <source>
        <dbReference type="ARBA" id="ARBA00023163"/>
    </source>
</evidence>
<dbReference type="InterPro" id="IPR016197">
    <property type="entry name" value="Chromo-like_dom_sf"/>
</dbReference>
<feature type="compositionally biased region" description="Polar residues" evidence="10">
    <location>
        <begin position="719"/>
        <end position="735"/>
    </location>
</feature>
<reference evidence="12" key="1">
    <citation type="submission" date="2025-08" db="UniProtKB">
        <authorList>
            <consortium name="RefSeq"/>
        </authorList>
    </citation>
    <scope>IDENTIFICATION</scope>
</reference>
<keyword evidence="8" id="KW-0539">Nucleus</keyword>
<organism evidence="12">
    <name type="scientific">Papilio xuthus</name>
    <name type="common">Asian swallowtail butterfly</name>
    <dbReference type="NCBI Taxonomy" id="66420"/>
    <lineage>
        <taxon>Eukaryota</taxon>
        <taxon>Metazoa</taxon>
        <taxon>Ecdysozoa</taxon>
        <taxon>Arthropoda</taxon>
        <taxon>Hexapoda</taxon>
        <taxon>Insecta</taxon>
        <taxon>Pterygota</taxon>
        <taxon>Neoptera</taxon>
        <taxon>Endopterygota</taxon>
        <taxon>Lepidoptera</taxon>
        <taxon>Glossata</taxon>
        <taxon>Ditrysia</taxon>
        <taxon>Papilionoidea</taxon>
        <taxon>Papilionidae</taxon>
        <taxon>Papilioninae</taxon>
        <taxon>Papilio</taxon>
    </lineage>
</organism>
<dbReference type="PANTHER" id="PTHR10880:SF15">
    <property type="entry name" value="MSL COMPLEX SUBUNIT 3"/>
    <property type="match status" value="1"/>
</dbReference>
<evidence type="ECO:0000256" key="9">
    <source>
        <dbReference type="ARBA" id="ARBA00069454"/>
    </source>
</evidence>
<feature type="compositionally biased region" description="Acidic residues" evidence="10">
    <location>
        <begin position="478"/>
        <end position="498"/>
    </location>
</feature>
<dbReference type="PANTHER" id="PTHR10880">
    <property type="entry name" value="MORTALITY FACTOR 4-LIKE PROTEIN"/>
    <property type="match status" value="1"/>
</dbReference>
<proteinExistence type="predicted"/>
<dbReference type="RefSeq" id="XP_013166177.1">
    <property type="nucleotide sequence ID" value="XM_013310723.1"/>
</dbReference>
<keyword evidence="7" id="KW-0804">Transcription</keyword>
<dbReference type="GO" id="GO:0006325">
    <property type="term" value="P:chromatin organization"/>
    <property type="evidence" value="ECO:0007669"/>
    <property type="project" value="UniProtKB-KW"/>
</dbReference>
<dbReference type="InterPro" id="IPR026541">
    <property type="entry name" value="MRG_dom"/>
</dbReference>
<dbReference type="KEGG" id="pxu:106116743"/>
<keyword evidence="5" id="KW-0156">Chromatin regulator</keyword>
<gene>
    <name evidence="12" type="primary">LOC106116743</name>
</gene>
<feature type="compositionally biased region" description="Pro residues" evidence="10">
    <location>
        <begin position="757"/>
        <end position="766"/>
    </location>
</feature>
<dbReference type="GO" id="GO:0005634">
    <property type="term" value="C:nucleus"/>
    <property type="evidence" value="ECO:0007669"/>
    <property type="project" value="UniProtKB-SubCell"/>
</dbReference>
<feature type="compositionally biased region" description="Low complexity" evidence="10">
    <location>
        <begin position="644"/>
        <end position="656"/>
    </location>
</feature>
<feature type="compositionally biased region" description="Acidic residues" evidence="10">
    <location>
        <begin position="531"/>
        <end position="546"/>
    </location>
</feature>
<feature type="compositionally biased region" description="Acidic residues" evidence="10">
    <location>
        <begin position="581"/>
        <end position="611"/>
    </location>
</feature>
<dbReference type="InterPro" id="IPR053820">
    <property type="entry name" value="MSL3_chromo-like"/>
</dbReference>
<dbReference type="Pfam" id="PF22732">
    <property type="entry name" value="MSL3_chromo-like"/>
    <property type="match status" value="1"/>
</dbReference>
<name>A0AAJ6Z6A6_PAPXU</name>
<dbReference type="SMART" id="SM00298">
    <property type="entry name" value="CHROMO"/>
    <property type="match status" value="1"/>
</dbReference>
<keyword evidence="3" id="KW-0158">Chromosome</keyword>
<accession>A0AAJ6Z6A6</accession>
<keyword evidence="6" id="KW-0805">Transcription regulation</keyword>
<feature type="compositionally biased region" description="Low complexity" evidence="10">
    <location>
        <begin position="736"/>
        <end position="747"/>
    </location>
</feature>
<evidence type="ECO:0000256" key="1">
    <source>
        <dbReference type="ARBA" id="ARBA00004123"/>
    </source>
</evidence>
<evidence type="ECO:0000256" key="3">
    <source>
        <dbReference type="ARBA" id="ARBA00022454"/>
    </source>
</evidence>
<feature type="compositionally biased region" description="Low complexity" evidence="10">
    <location>
        <begin position="568"/>
        <end position="580"/>
    </location>
</feature>
<evidence type="ECO:0000256" key="2">
    <source>
        <dbReference type="ARBA" id="ARBA00004286"/>
    </source>
</evidence>
<dbReference type="Gene3D" id="1.10.274.30">
    <property type="entry name" value="MRG domain"/>
    <property type="match status" value="2"/>
</dbReference>
<dbReference type="AlphaFoldDB" id="A0AAJ6Z6A6"/>
<comment type="subcellular location">
    <subcellularLocation>
        <location evidence="2">Chromosome</location>
    </subcellularLocation>
    <subcellularLocation>
        <location evidence="1">Nucleus</location>
    </subcellularLocation>
</comment>
<evidence type="ECO:0000256" key="4">
    <source>
        <dbReference type="ARBA" id="ARBA00022843"/>
    </source>
</evidence>
<dbReference type="GO" id="GO:0006355">
    <property type="term" value="P:regulation of DNA-templated transcription"/>
    <property type="evidence" value="ECO:0007669"/>
    <property type="project" value="InterPro"/>
</dbReference>
<feature type="compositionally biased region" description="Acidic residues" evidence="10">
    <location>
        <begin position="389"/>
        <end position="416"/>
    </location>
</feature>
<dbReference type="GeneID" id="106116743"/>
<dbReference type="Gene3D" id="2.30.30.140">
    <property type="match status" value="1"/>
</dbReference>
<evidence type="ECO:0000256" key="5">
    <source>
        <dbReference type="ARBA" id="ARBA00022853"/>
    </source>
</evidence>